<reference evidence="2 3" key="1">
    <citation type="submission" date="2019-06" db="EMBL/GenBank/DDBJ databases">
        <title>Whole genome sequence for Rhodospirillaceae sp. R148.</title>
        <authorList>
            <person name="Wang G."/>
        </authorList>
    </citation>
    <scope>NUCLEOTIDE SEQUENCE [LARGE SCALE GENOMIC DNA]</scope>
    <source>
        <strain evidence="2 3">R148</strain>
    </source>
</reference>
<dbReference type="RefSeq" id="WP_142896906.1">
    <property type="nucleotide sequence ID" value="NZ_ML660055.1"/>
</dbReference>
<dbReference type="EMBL" id="VHSH01000004">
    <property type="protein sequence ID" value="TQV79726.1"/>
    <property type="molecule type" value="Genomic_DNA"/>
</dbReference>
<proteinExistence type="predicted"/>
<keyword evidence="3" id="KW-1185">Reference proteome</keyword>
<evidence type="ECO:0000256" key="1">
    <source>
        <dbReference type="SAM" id="MobiDB-lite"/>
    </source>
</evidence>
<sequence>MRSRHAMALDGALQDRESGPRAPIQTLYMKPSSNPAFKKKYPSHVTVLAEAKSDWHPTDLLNRRSGKTWPSPKELLVRLCGATLQGEWCIQQRSSSENKTVWEIRISQASDIEILRNVIGHDRLKPVDQPGALACYGFEYRKADYANWGSILRTF</sequence>
<feature type="region of interest" description="Disordered" evidence="1">
    <location>
        <begin position="1"/>
        <end position="24"/>
    </location>
</feature>
<evidence type="ECO:0000313" key="2">
    <source>
        <dbReference type="EMBL" id="TQV79726.1"/>
    </source>
</evidence>
<dbReference type="Proteomes" id="UP000315252">
    <property type="component" value="Unassembled WGS sequence"/>
</dbReference>
<evidence type="ECO:0000313" key="3">
    <source>
        <dbReference type="Proteomes" id="UP000315252"/>
    </source>
</evidence>
<organism evidence="2 3">
    <name type="scientific">Denitrobaculum tricleocarpae</name>
    <dbReference type="NCBI Taxonomy" id="2591009"/>
    <lineage>
        <taxon>Bacteria</taxon>
        <taxon>Pseudomonadati</taxon>
        <taxon>Pseudomonadota</taxon>
        <taxon>Alphaproteobacteria</taxon>
        <taxon>Rhodospirillales</taxon>
        <taxon>Rhodospirillaceae</taxon>
        <taxon>Denitrobaculum</taxon>
    </lineage>
</organism>
<accession>A0A545TR86</accession>
<comment type="caution">
    <text evidence="2">The sequence shown here is derived from an EMBL/GenBank/DDBJ whole genome shotgun (WGS) entry which is preliminary data.</text>
</comment>
<dbReference type="AlphaFoldDB" id="A0A545TR86"/>
<gene>
    <name evidence="2" type="ORF">FKG95_13545</name>
</gene>
<name>A0A545TR86_9PROT</name>
<protein>
    <submittedName>
        <fullName evidence="2">Uncharacterized protein</fullName>
    </submittedName>
</protein>